<dbReference type="AlphaFoldDB" id="A0A915XHF6"/>
<protein>
    <submittedName>
        <fullName evidence="1">Uncharacterized protein</fullName>
    </submittedName>
</protein>
<gene>
    <name evidence="1" type="ORF">GF1_03660</name>
</gene>
<accession>A0A915XHF6</accession>
<dbReference type="RefSeq" id="WP_267927924.1">
    <property type="nucleotide sequence ID" value="NZ_AP024233.1"/>
</dbReference>
<sequence>MKPIKEIESFGGTDADNDAILLRAFEDHDAYVDVMSMRRHMVIGKKGSGKTAIFKKIITTREPSFFSYGHTFSDYPWHHHERQARIGIPDFDKYTHSWKYLILLSVAKIALNQQFPICPLLNQRTGRFEKF</sequence>
<keyword evidence="2" id="KW-1185">Reference proteome</keyword>
<organism evidence="1 2">
    <name type="scientific">Desulfolithobacter dissulfuricans</name>
    <dbReference type="NCBI Taxonomy" id="2795293"/>
    <lineage>
        <taxon>Bacteria</taxon>
        <taxon>Pseudomonadati</taxon>
        <taxon>Thermodesulfobacteriota</taxon>
        <taxon>Desulfobulbia</taxon>
        <taxon>Desulfobulbales</taxon>
        <taxon>Desulfobulbaceae</taxon>
        <taxon>Desulfolithobacter</taxon>
    </lineage>
</organism>
<evidence type="ECO:0000313" key="2">
    <source>
        <dbReference type="Proteomes" id="UP001063350"/>
    </source>
</evidence>
<name>A0A915XHF6_9BACT</name>
<proteinExistence type="predicted"/>
<evidence type="ECO:0000313" key="1">
    <source>
        <dbReference type="EMBL" id="BCO07990.1"/>
    </source>
</evidence>
<dbReference type="KEGG" id="ddu:GF1_03660"/>
<dbReference type="EMBL" id="AP024233">
    <property type="protein sequence ID" value="BCO07990.1"/>
    <property type="molecule type" value="Genomic_DNA"/>
</dbReference>
<reference evidence="1" key="1">
    <citation type="submission" date="2020-12" db="EMBL/GenBank/DDBJ databases">
        <title>Desulfobium dissulfuricans gen. nov., sp. nov., a novel mesophilic, sulfate-reducing bacterium isolated from a deep-sea hydrothermal vent.</title>
        <authorList>
            <person name="Hashimoto Y."/>
            <person name="Tame A."/>
            <person name="Sawayama S."/>
            <person name="Miyazaki J."/>
            <person name="Takai K."/>
            <person name="Nakagawa S."/>
        </authorList>
    </citation>
    <scope>NUCLEOTIDE SEQUENCE</scope>
    <source>
        <strain evidence="1">GF1</strain>
    </source>
</reference>
<dbReference type="Proteomes" id="UP001063350">
    <property type="component" value="Chromosome"/>
</dbReference>